<feature type="transmembrane region" description="Helical" evidence="9">
    <location>
        <begin position="197"/>
        <end position="219"/>
    </location>
</feature>
<keyword evidence="3 9" id="KW-0812">Transmembrane</keyword>
<feature type="domain" description="ABC transporter" evidence="10">
    <location>
        <begin position="415"/>
        <end position="639"/>
    </location>
</feature>
<dbReference type="PROSITE" id="PS50929">
    <property type="entry name" value="ABC_TM1F"/>
    <property type="match status" value="1"/>
</dbReference>
<evidence type="ECO:0000256" key="7">
    <source>
        <dbReference type="ARBA" id="ARBA00022989"/>
    </source>
</evidence>
<dbReference type="Proteomes" id="UP000814243">
    <property type="component" value="Unassembled WGS sequence"/>
</dbReference>
<evidence type="ECO:0000256" key="5">
    <source>
        <dbReference type="ARBA" id="ARBA00022741"/>
    </source>
</evidence>
<sequence>MSKLNPWYKQTREGIRWSFSLFRRGFKHGLTVEDLWQARDGDHSGRLGDRLEQAWQEELENAKRKGIKPSFSKAIVRSFWLEYLMCGLVVGLLFIFLWPLIPFTLALFINYFSEDKNPESYRNAHIYNFLMNFLSILTALMLNHLQLSQGRVGMRVRIASCSLLYRKILKLDRTGLNKTEPGQVINLMSNDVNRFDLVALFLNYLWVMPIVVPVVSYLVWQHVGWATLAALVVIFIQTVLVQAYLSNRQGVLRGKIAKRTDERVKVMSELVNGVQVIKMYAWEKPFEKLVDKLRKMEVGFIMRTSMIKGFSTALSVFTERFILFSAVVAFVVMGGDIRAEITFSLVQYFNLLQLACNIFFPLALAFLAETKVSVRRLEEFLLLDELTPEKLPLSIDSKEIISNGTEKEKPKHTGLILNGLSASWQPEAIVNTLRNITLTAEPGEFVGIAGLVGSGKSTLLQVILGELTPTQGTISLGGARVSYASQEPWLFVATVRQNILFGLPYDRIRYKKVVSACALLRDFEQLPAGDSTLVGERGISLSGGQRARIGLARACYRQADIYLLDDPLSAVDTHVGKHLVSECVMGLLRHSTRILVTHQLHHLKSADKVVILHNGEIETSGSFDDVSRSPLFAELLQEEEQPEEPKVQYLRQRTLSIQVVCQARCIVNISAPAPAGASFYGQRSVLSWHKLLPPSATFG</sequence>
<dbReference type="Pfam" id="PF00005">
    <property type="entry name" value="ABC_tran"/>
    <property type="match status" value="1"/>
</dbReference>
<evidence type="ECO:0000259" key="10">
    <source>
        <dbReference type="PROSITE" id="PS50893"/>
    </source>
</evidence>
<keyword evidence="5" id="KW-0547">Nucleotide-binding</keyword>
<dbReference type="AlphaFoldDB" id="A0A922MCT1"/>
<gene>
    <name evidence="12" type="ORF">HF086_001261</name>
</gene>
<protein>
    <submittedName>
        <fullName evidence="12">Uncharacterized protein</fullName>
    </submittedName>
</protein>
<dbReference type="SUPFAM" id="SSF90123">
    <property type="entry name" value="ABC transporter transmembrane region"/>
    <property type="match status" value="1"/>
</dbReference>
<evidence type="ECO:0000256" key="8">
    <source>
        <dbReference type="ARBA" id="ARBA00023136"/>
    </source>
</evidence>
<dbReference type="CDD" id="cd18579">
    <property type="entry name" value="ABC_6TM_ABCC_D1"/>
    <property type="match status" value="1"/>
</dbReference>
<dbReference type="GO" id="GO:0140359">
    <property type="term" value="F:ABC-type transporter activity"/>
    <property type="evidence" value="ECO:0007669"/>
    <property type="project" value="InterPro"/>
</dbReference>
<accession>A0A922MCT1</accession>
<dbReference type="PROSITE" id="PS50893">
    <property type="entry name" value="ABC_TRANSPORTER_2"/>
    <property type="match status" value="1"/>
</dbReference>
<evidence type="ECO:0000256" key="3">
    <source>
        <dbReference type="ARBA" id="ARBA00022692"/>
    </source>
</evidence>
<dbReference type="Pfam" id="PF00664">
    <property type="entry name" value="ABC_membrane"/>
    <property type="match status" value="1"/>
</dbReference>
<keyword evidence="2" id="KW-0813">Transport</keyword>
<evidence type="ECO:0000256" key="6">
    <source>
        <dbReference type="ARBA" id="ARBA00022840"/>
    </source>
</evidence>
<dbReference type="InterPro" id="IPR044746">
    <property type="entry name" value="ABCC_6TM_D1"/>
</dbReference>
<evidence type="ECO:0000259" key="11">
    <source>
        <dbReference type="PROSITE" id="PS50929"/>
    </source>
</evidence>
<keyword evidence="8 9" id="KW-0472">Membrane</keyword>
<dbReference type="EMBL" id="JACEFF010000624">
    <property type="protein sequence ID" value="KAH9634059.1"/>
    <property type="molecule type" value="Genomic_DNA"/>
</dbReference>
<evidence type="ECO:0000256" key="4">
    <source>
        <dbReference type="ARBA" id="ARBA00022737"/>
    </source>
</evidence>
<feature type="transmembrane region" description="Helical" evidence="9">
    <location>
        <begin position="124"/>
        <end position="145"/>
    </location>
</feature>
<dbReference type="CDD" id="cd03250">
    <property type="entry name" value="ABCC_MRP_domain1"/>
    <property type="match status" value="1"/>
</dbReference>
<dbReference type="InterPro" id="IPR036640">
    <property type="entry name" value="ABC1_TM_sf"/>
</dbReference>
<evidence type="ECO:0000256" key="1">
    <source>
        <dbReference type="ARBA" id="ARBA00004141"/>
    </source>
</evidence>
<dbReference type="Gene3D" id="1.20.1560.10">
    <property type="entry name" value="ABC transporter type 1, transmembrane domain"/>
    <property type="match status" value="1"/>
</dbReference>
<feature type="transmembrane region" description="Helical" evidence="9">
    <location>
        <begin position="345"/>
        <end position="367"/>
    </location>
</feature>
<feature type="transmembrane region" description="Helical" evidence="9">
    <location>
        <begin position="225"/>
        <end position="245"/>
    </location>
</feature>
<dbReference type="SUPFAM" id="SSF52540">
    <property type="entry name" value="P-loop containing nucleoside triphosphate hydrolases"/>
    <property type="match status" value="1"/>
</dbReference>
<feature type="transmembrane region" description="Helical" evidence="9">
    <location>
        <begin position="310"/>
        <end position="333"/>
    </location>
</feature>
<dbReference type="GO" id="GO:0005524">
    <property type="term" value="F:ATP binding"/>
    <property type="evidence" value="ECO:0007669"/>
    <property type="project" value="UniProtKB-KW"/>
</dbReference>
<dbReference type="InterPro" id="IPR050173">
    <property type="entry name" value="ABC_transporter_C-like"/>
</dbReference>
<reference evidence="12" key="1">
    <citation type="journal article" date="2021" name="G3 (Bethesda)">
        <title>Genome and transcriptome analysis of the beet armyworm Spodoptera exigua reveals targets for pest control. .</title>
        <authorList>
            <person name="Simon S."/>
            <person name="Breeschoten T."/>
            <person name="Jansen H.J."/>
            <person name="Dirks R.P."/>
            <person name="Schranz M.E."/>
            <person name="Ros V.I.D."/>
        </authorList>
    </citation>
    <scope>NUCLEOTIDE SEQUENCE</scope>
    <source>
        <strain evidence="12">TB_SE_WUR_2020</strain>
    </source>
</reference>
<dbReference type="GO" id="GO:0016887">
    <property type="term" value="F:ATP hydrolysis activity"/>
    <property type="evidence" value="ECO:0007669"/>
    <property type="project" value="InterPro"/>
</dbReference>
<dbReference type="PANTHER" id="PTHR24223:SF415">
    <property type="entry name" value="FI20190P1"/>
    <property type="match status" value="1"/>
</dbReference>
<dbReference type="PANTHER" id="PTHR24223">
    <property type="entry name" value="ATP-BINDING CASSETTE SUB-FAMILY C"/>
    <property type="match status" value="1"/>
</dbReference>
<dbReference type="InterPro" id="IPR011527">
    <property type="entry name" value="ABC1_TM_dom"/>
</dbReference>
<feature type="domain" description="ABC transmembrane type-1" evidence="11">
    <location>
        <begin position="87"/>
        <end position="368"/>
    </location>
</feature>
<dbReference type="FunFam" id="3.40.50.300:FF:000973">
    <property type="entry name" value="Multidrug resistance-associated protein 4"/>
    <property type="match status" value="1"/>
</dbReference>
<comment type="caution">
    <text evidence="12">The sequence shown here is derived from an EMBL/GenBank/DDBJ whole genome shotgun (WGS) entry which is preliminary data.</text>
</comment>
<comment type="subcellular location">
    <subcellularLocation>
        <location evidence="1">Membrane</location>
        <topology evidence="1">Multi-pass membrane protein</topology>
    </subcellularLocation>
</comment>
<dbReference type="Gene3D" id="3.40.50.300">
    <property type="entry name" value="P-loop containing nucleotide triphosphate hydrolases"/>
    <property type="match status" value="1"/>
</dbReference>
<evidence type="ECO:0000256" key="2">
    <source>
        <dbReference type="ARBA" id="ARBA00022448"/>
    </source>
</evidence>
<dbReference type="InterPro" id="IPR027417">
    <property type="entry name" value="P-loop_NTPase"/>
</dbReference>
<dbReference type="GO" id="GO:0016020">
    <property type="term" value="C:membrane"/>
    <property type="evidence" value="ECO:0007669"/>
    <property type="project" value="UniProtKB-SubCell"/>
</dbReference>
<evidence type="ECO:0000313" key="12">
    <source>
        <dbReference type="EMBL" id="KAH9634059.1"/>
    </source>
</evidence>
<proteinExistence type="predicted"/>
<dbReference type="InterPro" id="IPR003439">
    <property type="entry name" value="ABC_transporter-like_ATP-bd"/>
</dbReference>
<evidence type="ECO:0000313" key="13">
    <source>
        <dbReference type="Proteomes" id="UP000814243"/>
    </source>
</evidence>
<evidence type="ECO:0000256" key="9">
    <source>
        <dbReference type="SAM" id="Phobius"/>
    </source>
</evidence>
<keyword evidence="6" id="KW-0067">ATP-binding</keyword>
<feature type="transmembrane region" description="Helical" evidence="9">
    <location>
        <begin position="83"/>
        <end position="112"/>
    </location>
</feature>
<keyword evidence="7 9" id="KW-1133">Transmembrane helix</keyword>
<keyword evidence="4" id="KW-0677">Repeat</keyword>
<dbReference type="SMART" id="SM00382">
    <property type="entry name" value="AAA"/>
    <property type="match status" value="1"/>
</dbReference>
<dbReference type="FunFam" id="1.20.1560.10:FF:000026">
    <property type="entry name" value="Multidrug resistance-associated protein lethal(2)03659"/>
    <property type="match status" value="1"/>
</dbReference>
<organism evidence="12 13">
    <name type="scientific">Spodoptera exigua</name>
    <name type="common">Beet armyworm</name>
    <name type="synonym">Noctua fulgens</name>
    <dbReference type="NCBI Taxonomy" id="7107"/>
    <lineage>
        <taxon>Eukaryota</taxon>
        <taxon>Metazoa</taxon>
        <taxon>Ecdysozoa</taxon>
        <taxon>Arthropoda</taxon>
        <taxon>Hexapoda</taxon>
        <taxon>Insecta</taxon>
        <taxon>Pterygota</taxon>
        <taxon>Neoptera</taxon>
        <taxon>Endopterygota</taxon>
        <taxon>Lepidoptera</taxon>
        <taxon>Glossata</taxon>
        <taxon>Ditrysia</taxon>
        <taxon>Noctuoidea</taxon>
        <taxon>Noctuidae</taxon>
        <taxon>Amphipyrinae</taxon>
        <taxon>Spodoptera</taxon>
    </lineage>
</organism>
<name>A0A922MCT1_SPOEX</name>
<dbReference type="InterPro" id="IPR003593">
    <property type="entry name" value="AAA+_ATPase"/>
</dbReference>